<comment type="similarity">
    <text evidence="1">Belongs to the UPF0065 (bug) family.</text>
</comment>
<name>A0A3P4B432_9BURK</name>
<dbReference type="PANTHER" id="PTHR42928:SF5">
    <property type="entry name" value="BLR1237 PROTEIN"/>
    <property type="match status" value="1"/>
</dbReference>
<evidence type="ECO:0000256" key="2">
    <source>
        <dbReference type="SAM" id="SignalP"/>
    </source>
</evidence>
<dbReference type="InterPro" id="IPR042100">
    <property type="entry name" value="Bug_dom1"/>
</dbReference>
<dbReference type="SUPFAM" id="SSF53850">
    <property type="entry name" value="Periplasmic binding protein-like II"/>
    <property type="match status" value="1"/>
</dbReference>
<keyword evidence="3" id="KW-0675">Receptor</keyword>
<evidence type="ECO:0000313" key="4">
    <source>
        <dbReference type="Proteomes" id="UP000277294"/>
    </source>
</evidence>
<dbReference type="CDD" id="cd13578">
    <property type="entry name" value="PBP2_Bug27"/>
    <property type="match status" value="1"/>
</dbReference>
<proteinExistence type="inferred from homology"/>
<dbReference type="Gene3D" id="3.40.190.10">
    <property type="entry name" value="Periplasmic binding protein-like II"/>
    <property type="match status" value="1"/>
</dbReference>
<dbReference type="PANTHER" id="PTHR42928">
    <property type="entry name" value="TRICARBOXYLATE-BINDING PROTEIN"/>
    <property type="match status" value="1"/>
</dbReference>
<feature type="signal peptide" evidence="2">
    <location>
        <begin position="1"/>
        <end position="23"/>
    </location>
</feature>
<protein>
    <submittedName>
        <fullName evidence="3">Tripartite tricarboxylate transporter family receptor</fullName>
    </submittedName>
</protein>
<evidence type="ECO:0000313" key="3">
    <source>
        <dbReference type="EMBL" id="VCU71054.1"/>
    </source>
</evidence>
<dbReference type="OrthoDB" id="9780943at2"/>
<keyword evidence="4" id="KW-1185">Reference proteome</keyword>
<dbReference type="Pfam" id="PF03401">
    <property type="entry name" value="TctC"/>
    <property type="match status" value="1"/>
</dbReference>
<dbReference type="InterPro" id="IPR005064">
    <property type="entry name" value="BUG"/>
</dbReference>
<dbReference type="EMBL" id="UWPJ01000024">
    <property type="protein sequence ID" value="VCU71054.1"/>
    <property type="molecule type" value="Genomic_DNA"/>
</dbReference>
<accession>A0A3P4B432</accession>
<feature type="chain" id="PRO_5018056606" evidence="2">
    <location>
        <begin position="24"/>
        <end position="326"/>
    </location>
</feature>
<organism evidence="3 4">
    <name type="scientific">Pigmentiphaga humi</name>
    <dbReference type="NCBI Taxonomy" id="2478468"/>
    <lineage>
        <taxon>Bacteria</taxon>
        <taxon>Pseudomonadati</taxon>
        <taxon>Pseudomonadota</taxon>
        <taxon>Betaproteobacteria</taxon>
        <taxon>Burkholderiales</taxon>
        <taxon>Alcaligenaceae</taxon>
        <taxon>Pigmentiphaga</taxon>
    </lineage>
</organism>
<dbReference type="Gene3D" id="3.40.190.150">
    <property type="entry name" value="Bordetella uptake gene, domain 1"/>
    <property type="match status" value="1"/>
</dbReference>
<sequence length="326" mass="33404">MKITQLGHALVAVLGFTVGAAAAAQGFPTKAVRLVIPFPPGGSTDVGARVVAAKMSEDLKQTVFVENRPGAGTTIGAAFVASSAPDGHTLYMTGPISHASSAALYKNLSYDALRSFASIGLVNTSPFVIAVNAKSPFKTLKDLIDNARANPGKLTYGSSGNGATPHLATELISRAAGVSFTHVPYKGAGPAIVALMAGDVDFTIADVGIVPQLREGRLRALALTTAKEARLVPGVPSLAEAGVPELAGIDIPSAQAMLAPAGTPPEVVGRLNAALNVALNDPEVRQKFAAQGLEAAPGTPDVLEAFLASEVQRYGKIVRDLGIRID</sequence>
<dbReference type="PIRSF" id="PIRSF017082">
    <property type="entry name" value="YflP"/>
    <property type="match status" value="1"/>
</dbReference>
<dbReference type="Proteomes" id="UP000277294">
    <property type="component" value="Unassembled WGS sequence"/>
</dbReference>
<gene>
    <name evidence="3" type="ORF">PIGHUM_03134</name>
</gene>
<reference evidence="3 4" key="1">
    <citation type="submission" date="2018-10" db="EMBL/GenBank/DDBJ databases">
        <authorList>
            <person name="Criscuolo A."/>
        </authorList>
    </citation>
    <scope>NUCLEOTIDE SEQUENCE [LARGE SCALE GENOMIC DNA]</scope>
    <source>
        <strain evidence="3">DnA1</strain>
    </source>
</reference>
<evidence type="ECO:0000256" key="1">
    <source>
        <dbReference type="ARBA" id="ARBA00006987"/>
    </source>
</evidence>
<keyword evidence="2" id="KW-0732">Signal</keyword>
<dbReference type="RefSeq" id="WP_124080518.1">
    <property type="nucleotide sequence ID" value="NZ_UWPJ01000024.1"/>
</dbReference>
<dbReference type="AlphaFoldDB" id="A0A3P4B432"/>